<keyword evidence="2" id="KW-0812">Transmembrane</keyword>
<dbReference type="KEGG" id="ips:CfP315_0071"/>
<evidence type="ECO:0000256" key="2">
    <source>
        <dbReference type="SAM" id="Phobius"/>
    </source>
</evidence>
<sequence length="325" mass="36775">MKKESNGIGENKNSKKINKNNKIISSILAVIMCCQSFVGAVGSDDRLVDSSKKTVETTKCEDNVKVSEDKSNVKENDKNENGDESKKDDTVDKSEELSSLAKTIAGISVLGVGILVIYDAISPRKAKPKKEEEEIKEEEEEEEIKKEEPKEEPKEEEEEEEPKEKPEIRQIEMCGKTRQTCNIGRLVDKKDPKGGYYENLGKSSRRGGRLYIFESSVAESMGIARALFFSPPSDIIREKIMGELENKYSKFVYELGEKQPSESTGKDYSNYVRCHAHDLLHEAGPDFRVTNIRVCVTERGDYLLISEELALALEKYRSEIDIHIY</sequence>
<evidence type="ECO:0000313" key="3">
    <source>
        <dbReference type="EMBL" id="BED91572.1"/>
    </source>
</evidence>
<evidence type="ECO:0000256" key="1">
    <source>
        <dbReference type="SAM" id="MobiDB-lite"/>
    </source>
</evidence>
<feature type="transmembrane region" description="Helical" evidence="2">
    <location>
        <begin position="100"/>
        <end position="121"/>
    </location>
</feature>
<dbReference type="Proteomes" id="UP001337580">
    <property type="component" value="Chromosome"/>
</dbReference>
<keyword evidence="2" id="KW-0472">Membrane</keyword>
<organism evidence="3">
    <name type="scientific">Candidatus Improbicoccus pseudotrichonymphae</name>
    <dbReference type="NCBI Taxonomy" id="3033792"/>
    <lineage>
        <taxon>Bacteria</taxon>
        <taxon>Bacillati</taxon>
        <taxon>Bacillota</taxon>
        <taxon>Clostridia</taxon>
        <taxon>Candidatus Improbicoccus</taxon>
    </lineage>
</organism>
<feature type="transmembrane region" description="Helical" evidence="2">
    <location>
        <begin position="21"/>
        <end position="42"/>
    </location>
</feature>
<proteinExistence type="predicted"/>
<dbReference type="AlphaFoldDB" id="A0AA48KY77"/>
<protein>
    <submittedName>
        <fullName evidence="3">Uncharacterized protein</fullName>
    </submittedName>
</protein>
<accession>A0AA48KY77</accession>
<feature type="compositionally biased region" description="Basic and acidic residues" evidence="1">
    <location>
        <begin position="143"/>
        <end position="153"/>
    </location>
</feature>
<dbReference type="EMBL" id="AP027924">
    <property type="protein sequence ID" value="BED91572.1"/>
    <property type="molecule type" value="Genomic_DNA"/>
</dbReference>
<name>A0AA48KY77_9FIRM</name>
<keyword evidence="2" id="KW-1133">Transmembrane helix</keyword>
<gene>
    <name evidence="3" type="ORF">CfP315_0071</name>
</gene>
<reference evidence="3" key="1">
    <citation type="journal article" date="2023" name="ISME J.">
        <title>Emergence of putative energy parasites within Clostridia revealed by genome analysis of a novel endosymbiotic clade.</title>
        <authorList>
            <person name="Takahashi K."/>
            <person name="Kuwahara H."/>
            <person name="Horikawa Y."/>
            <person name="Izawa K."/>
            <person name="Kato D."/>
            <person name="Inagaki T."/>
            <person name="Yuki M."/>
            <person name="Ohkuma M."/>
            <person name="Hongoh Y."/>
        </authorList>
    </citation>
    <scope>NUCLEOTIDE SEQUENCE</scope>
    <source>
        <strain evidence="3">CfP3-15</strain>
    </source>
</reference>
<feature type="region of interest" description="Disordered" evidence="1">
    <location>
        <begin position="126"/>
        <end position="169"/>
    </location>
</feature>
<feature type="region of interest" description="Disordered" evidence="1">
    <location>
        <begin position="48"/>
        <end position="92"/>
    </location>
</feature>